<dbReference type="Proteomes" id="UP000002895">
    <property type="component" value="Chromosome"/>
</dbReference>
<dbReference type="HOGENOM" id="CLU_3356035_0_0_9"/>
<evidence type="ECO:0000313" key="1">
    <source>
        <dbReference type="EMBL" id="AFM70148.1"/>
    </source>
</evidence>
<sequence>MKKQVACSTSRFIRSGTIVSAINQMIDLSWKVRKIH</sequence>
<name>I6SC40_ENTHA</name>
<evidence type="ECO:0000313" key="2">
    <source>
        <dbReference type="Proteomes" id="UP000002895"/>
    </source>
</evidence>
<dbReference type="KEGG" id="ehr:EHR_06005"/>
<proteinExistence type="predicted"/>
<keyword evidence="2" id="KW-1185">Reference proteome</keyword>
<accession>I6SC40</accession>
<dbReference type="AlphaFoldDB" id="I6SC40"/>
<organism evidence="1 2">
    <name type="scientific">Enterococcus hirae (strain ATCC 9790 / DSM 20160 / JCM 8729 / LMG 6399 / NBRC 3181 / NCIMB 6459 / NCDO 1258 / NCTC 12367 / WDCM 00089 / R)</name>
    <dbReference type="NCBI Taxonomy" id="768486"/>
    <lineage>
        <taxon>Bacteria</taxon>
        <taxon>Bacillati</taxon>
        <taxon>Bacillota</taxon>
        <taxon>Bacilli</taxon>
        <taxon>Lactobacillales</taxon>
        <taxon>Enterococcaceae</taxon>
        <taxon>Enterococcus</taxon>
    </lineage>
</organism>
<gene>
    <name evidence="1" type="ordered locus">EHR_06005</name>
</gene>
<reference evidence="1 2" key="1">
    <citation type="journal article" date="2012" name="J. Bacteriol.">
        <title>Genome sequence of Enterococcus hirae (Streptococcus faecalis) ATCC 9790, a model organism for the study of ion transport, bioenergetics, and copper homeostasis.</title>
        <authorList>
            <person name="Gaechter T."/>
            <person name="Wunderlin C."/>
            <person name="Schmidheini T."/>
            <person name="Solioz M."/>
        </authorList>
    </citation>
    <scope>NUCLEOTIDE SEQUENCE [LARGE SCALE GENOMIC DNA]</scope>
    <source>
        <strain evidence="2">ATCC 9790 / DSM 20160 / JCM 8729 / LMG 6399 / NBRC 3181 / NCIMB 6459 / NCDO 1258 / NCTC 12367 / WDCM 00089 / R</strain>
    </source>
</reference>
<dbReference type="EMBL" id="CP003504">
    <property type="protein sequence ID" value="AFM70148.1"/>
    <property type="molecule type" value="Genomic_DNA"/>
</dbReference>
<protein>
    <submittedName>
        <fullName evidence="1">Uncharacterized protein</fullName>
    </submittedName>
</protein>